<sequence>MSKKTEAQASSTTSSSGTAASNPKNLSANGVEHKETNGHTTALDLNKNTDAMLSHKKRGDTLVRDDEREELMMTQRGGSTSDDQDGDKPRSDLVESNEQESTGSLSGADTWNFVLLVVL</sequence>
<feature type="region of interest" description="Disordered" evidence="1">
    <location>
        <begin position="1"/>
        <end position="106"/>
    </location>
</feature>
<organism evidence="2 3">
    <name type="scientific">Dissophora globulifera</name>
    <dbReference type="NCBI Taxonomy" id="979702"/>
    <lineage>
        <taxon>Eukaryota</taxon>
        <taxon>Fungi</taxon>
        <taxon>Fungi incertae sedis</taxon>
        <taxon>Mucoromycota</taxon>
        <taxon>Mortierellomycotina</taxon>
        <taxon>Mortierellomycetes</taxon>
        <taxon>Mortierellales</taxon>
        <taxon>Mortierellaceae</taxon>
        <taxon>Dissophora</taxon>
    </lineage>
</organism>
<accession>A0A9P6R918</accession>
<evidence type="ECO:0000313" key="3">
    <source>
        <dbReference type="Proteomes" id="UP000738325"/>
    </source>
</evidence>
<dbReference type="OrthoDB" id="10502870at2759"/>
<dbReference type="AlphaFoldDB" id="A0A9P6R918"/>
<evidence type="ECO:0000256" key="1">
    <source>
        <dbReference type="SAM" id="MobiDB-lite"/>
    </source>
</evidence>
<feature type="compositionally biased region" description="Low complexity" evidence="1">
    <location>
        <begin position="7"/>
        <end position="21"/>
    </location>
</feature>
<proteinExistence type="predicted"/>
<feature type="non-terminal residue" evidence="2">
    <location>
        <position position="119"/>
    </location>
</feature>
<evidence type="ECO:0000313" key="2">
    <source>
        <dbReference type="EMBL" id="KAG0313602.1"/>
    </source>
</evidence>
<gene>
    <name evidence="2" type="ORF">BGZ99_008715</name>
</gene>
<keyword evidence="3" id="KW-1185">Reference proteome</keyword>
<feature type="compositionally biased region" description="Polar residues" evidence="1">
    <location>
        <begin position="94"/>
        <end position="106"/>
    </location>
</feature>
<reference evidence="2" key="1">
    <citation type="journal article" date="2020" name="Fungal Divers.">
        <title>Resolving the Mortierellaceae phylogeny through synthesis of multi-gene phylogenetics and phylogenomics.</title>
        <authorList>
            <person name="Vandepol N."/>
            <person name="Liber J."/>
            <person name="Desiro A."/>
            <person name="Na H."/>
            <person name="Kennedy M."/>
            <person name="Barry K."/>
            <person name="Grigoriev I.V."/>
            <person name="Miller A.N."/>
            <person name="O'Donnell K."/>
            <person name="Stajich J.E."/>
            <person name="Bonito G."/>
        </authorList>
    </citation>
    <scope>NUCLEOTIDE SEQUENCE</scope>
    <source>
        <strain evidence="2">REB-010B</strain>
    </source>
</reference>
<protein>
    <submittedName>
        <fullName evidence="2">Uncharacterized protein</fullName>
    </submittedName>
</protein>
<dbReference type="Proteomes" id="UP000738325">
    <property type="component" value="Unassembled WGS sequence"/>
</dbReference>
<dbReference type="EMBL" id="JAAAIP010000690">
    <property type="protein sequence ID" value="KAG0313602.1"/>
    <property type="molecule type" value="Genomic_DNA"/>
</dbReference>
<name>A0A9P6R918_9FUNG</name>
<comment type="caution">
    <text evidence="2">The sequence shown here is derived from an EMBL/GenBank/DDBJ whole genome shotgun (WGS) entry which is preliminary data.</text>
</comment>